<dbReference type="OrthoDB" id="851130at2"/>
<keyword evidence="3" id="KW-1185">Reference proteome</keyword>
<evidence type="ECO:0000313" key="3">
    <source>
        <dbReference type="Proteomes" id="UP000307507"/>
    </source>
</evidence>
<proteinExistence type="predicted"/>
<organism evidence="2 3">
    <name type="scientific">Flavobacterium supellecticarium</name>
    <dbReference type="NCBI Taxonomy" id="2565924"/>
    <lineage>
        <taxon>Bacteria</taxon>
        <taxon>Pseudomonadati</taxon>
        <taxon>Bacteroidota</taxon>
        <taxon>Flavobacteriia</taxon>
        <taxon>Flavobacteriales</taxon>
        <taxon>Flavobacteriaceae</taxon>
        <taxon>Flavobacterium</taxon>
    </lineage>
</organism>
<dbReference type="EMBL" id="SSNZ01000001">
    <property type="protein sequence ID" value="THF52937.1"/>
    <property type="molecule type" value="Genomic_DNA"/>
</dbReference>
<sequence>MKRLLLLLTSLLFVVTTNAQNDSQTEKKVFANQGEQEKYWAEVFFKDHYSAQSYPEFSGKITEIDFNTFKFDDKVIVLDNINRSLKPIFLKGLLYPQIIGDEISFISSLEELKFLSTSPKVKRFKFWLFNKNVSNPTVYLLEITSEQATEKTDIKTFIENGKLTFLKKGWTII</sequence>
<comment type="caution">
    <text evidence="2">The sequence shown here is derived from an EMBL/GenBank/DDBJ whole genome shotgun (WGS) entry which is preliminary data.</text>
</comment>
<gene>
    <name evidence="2" type="ORF">E6C50_01650</name>
</gene>
<protein>
    <recommendedName>
        <fullName evidence="4">GLPGLI family protein</fullName>
    </recommendedName>
</protein>
<evidence type="ECO:0000256" key="1">
    <source>
        <dbReference type="SAM" id="SignalP"/>
    </source>
</evidence>
<feature type="signal peptide" evidence="1">
    <location>
        <begin position="1"/>
        <end position="19"/>
    </location>
</feature>
<dbReference type="AlphaFoldDB" id="A0A4S4A3D2"/>
<dbReference type="Proteomes" id="UP000307507">
    <property type="component" value="Unassembled WGS sequence"/>
</dbReference>
<feature type="chain" id="PRO_5020806362" description="GLPGLI family protein" evidence="1">
    <location>
        <begin position="20"/>
        <end position="173"/>
    </location>
</feature>
<accession>A0A4S4A3D2</accession>
<reference evidence="2 3" key="1">
    <citation type="submission" date="2019-04" db="EMBL/GenBank/DDBJ databases">
        <title>Flavobacterium sp. nov. isolated from construction timber.</title>
        <authorList>
            <person name="Lin S.-Y."/>
            <person name="Chang C.-T."/>
            <person name="Young C.-C."/>
        </authorList>
    </citation>
    <scope>NUCLEOTIDE SEQUENCE [LARGE SCALE GENOMIC DNA]</scope>
    <source>
        <strain evidence="2 3">CC-CTC003</strain>
    </source>
</reference>
<evidence type="ECO:0000313" key="2">
    <source>
        <dbReference type="EMBL" id="THF52937.1"/>
    </source>
</evidence>
<evidence type="ECO:0008006" key="4">
    <source>
        <dbReference type="Google" id="ProtNLM"/>
    </source>
</evidence>
<keyword evidence="1" id="KW-0732">Signal</keyword>
<dbReference type="RefSeq" id="WP_136401462.1">
    <property type="nucleotide sequence ID" value="NZ_SSNZ01000001.1"/>
</dbReference>
<name>A0A4S4A3D2_9FLAO</name>